<evidence type="ECO:0000256" key="1">
    <source>
        <dbReference type="ARBA" id="ARBA00022801"/>
    </source>
</evidence>
<evidence type="ECO:0000256" key="3">
    <source>
        <dbReference type="SAM" id="SignalP"/>
    </source>
</evidence>
<dbReference type="RefSeq" id="WP_344068534.1">
    <property type="nucleotide sequence ID" value="NZ_BAAAPN010000101.1"/>
</dbReference>
<feature type="signal peptide" evidence="3">
    <location>
        <begin position="1"/>
        <end position="29"/>
    </location>
</feature>
<feature type="chain" id="PRO_5047161245" description="Glycoside hydrolase family 42 N-terminal domain-containing protein" evidence="3">
    <location>
        <begin position="30"/>
        <end position="380"/>
    </location>
</feature>
<feature type="domain" description="Glycoside hydrolase family 42 N-terminal" evidence="4">
    <location>
        <begin position="72"/>
        <end position="168"/>
    </location>
</feature>
<organism evidence="5 6">
    <name type="scientific">Nostocoides vanveenii</name>
    <dbReference type="NCBI Taxonomy" id="330835"/>
    <lineage>
        <taxon>Bacteria</taxon>
        <taxon>Bacillati</taxon>
        <taxon>Actinomycetota</taxon>
        <taxon>Actinomycetes</taxon>
        <taxon>Micrococcales</taxon>
        <taxon>Intrasporangiaceae</taxon>
        <taxon>Nostocoides</taxon>
    </lineage>
</organism>
<accession>A0ABP4XE19</accession>
<dbReference type="InterPro" id="IPR017853">
    <property type="entry name" value="GH"/>
</dbReference>
<proteinExistence type="predicted"/>
<comment type="caution">
    <text evidence="5">The sequence shown here is derived from an EMBL/GenBank/DDBJ whole genome shotgun (WGS) entry which is preliminary data.</text>
</comment>
<dbReference type="SUPFAM" id="SSF51445">
    <property type="entry name" value="(Trans)glycosidases"/>
    <property type="match status" value="1"/>
</dbReference>
<keyword evidence="1" id="KW-0378">Hydrolase</keyword>
<name>A0ABP4XE19_9MICO</name>
<keyword evidence="6" id="KW-1185">Reference proteome</keyword>
<evidence type="ECO:0000313" key="6">
    <source>
        <dbReference type="Proteomes" id="UP001501475"/>
    </source>
</evidence>
<sequence>MKFRKFSTAVITAAVAATALAGVSAPAQATPDATIRGAGAWVSVSGKTADQIATLSSPNYVGWISAYARLDKVNPAPGVYNWSGFDAAAQAAQRTGKPFAIMVILGTVGNGMPKHMVAGLKSDEMLSIDGRGQFPAFYSRTFQTRLTAFRTALANRYGTNPDLGMVRVTMPWSTHGEPWFEGGPAGRAQWTQKWQQFTRGGTYESLRAAYNQAELAAFDEMARLFPARVNLSMATGWAFNDQCTGSNAGLWANPSCHPQRLATWTAVRAKYGNRAVFQENGAGDPENNGNFDGARGFGAWLADSFGPNGVVPGVIGAQQVAGVVKKDGRMDADRFVRMVQVEGSRSRFLEVYETDLAYLNAGATDDARAMRNALQDATWR</sequence>
<dbReference type="Pfam" id="PF02449">
    <property type="entry name" value="Glyco_hydro_42"/>
    <property type="match status" value="1"/>
</dbReference>
<evidence type="ECO:0000256" key="2">
    <source>
        <dbReference type="ARBA" id="ARBA00023295"/>
    </source>
</evidence>
<keyword evidence="3" id="KW-0732">Signal</keyword>
<dbReference type="Gene3D" id="3.20.20.80">
    <property type="entry name" value="Glycosidases"/>
    <property type="match status" value="1"/>
</dbReference>
<protein>
    <recommendedName>
        <fullName evidence="4">Glycoside hydrolase family 42 N-terminal domain-containing protein</fullName>
    </recommendedName>
</protein>
<dbReference type="Proteomes" id="UP001501475">
    <property type="component" value="Unassembled WGS sequence"/>
</dbReference>
<evidence type="ECO:0000259" key="4">
    <source>
        <dbReference type="Pfam" id="PF02449"/>
    </source>
</evidence>
<dbReference type="InterPro" id="IPR013529">
    <property type="entry name" value="Glyco_hydro_42_N"/>
</dbReference>
<dbReference type="EMBL" id="BAAAPN010000101">
    <property type="protein sequence ID" value="GAA1774263.1"/>
    <property type="molecule type" value="Genomic_DNA"/>
</dbReference>
<keyword evidence="2" id="KW-0326">Glycosidase</keyword>
<evidence type="ECO:0000313" key="5">
    <source>
        <dbReference type="EMBL" id="GAA1774263.1"/>
    </source>
</evidence>
<reference evidence="6" key="1">
    <citation type="journal article" date="2019" name="Int. J. Syst. Evol. Microbiol.">
        <title>The Global Catalogue of Microorganisms (GCM) 10K type strain sequencing project: providing services to taxonomists for standard genome sequencing and annotation.</title>
        <authorList>
            <consortium name="The Broad Institute Genomics Platform"/>
            <consortium name="The Broad Institute Genome Sequencing Center for Infectious Disease"/>
            <person name="Wu L."/>
            <person name="Ma J."/>
        </authorList>
    </citation>
    <scope>NUCLEOTIDE SEQUENCE [LARGE SCALE GENOMIC DNA]</scope>
    <source>
        <strain evidence="6">JCM 15591</strain>
    </source>
</reference>
<gene>
    <name evidence="5" type="ORF">GCM10009810_34110</name>
</gene>